<dbReference type="InterPro" id="IPR042197">
    <property type="entry name" value="Apaf_helical"/>
</dbReference>
<protein>
    <recommendedName>
        <fullName evidence="8">NB-ARC domain-containing protein</fullName>
    </recommendedName>
</protein>
<keyword evidence="1" id="KW-0433">Leucine-rich repeat</keyword>
<evidence type="ECO:0000259" key="4">
    <source>
        <dbReference type="Pfam" id="PF23559"/>
    </source>
</evidence>
<keyword evidence="7" id="KW-1185">Reference proteome</keyword>
<dbReference type="SUPFAM" id="SSF52058">
    <property type="entry name" value="L domain-like"/>
    <property type="match status" value="1"/>
</dbReference>
<name>A0AAW1WYT9_RUBAR</name>
<evidence type="ECO:0008006" key="8">
    <source>
        <dbReference type="Google" id="ProtNLM"/>
    </source>
</evidence>
<evidence type="ECO:0000256" key="3">
    <source>
        <dbReference type="ARBA" id="ARBA00022821"/>
    </source>
</evidence>
<dbReference type="InterPro" id="IPR032675">
    <property type="entry name" value="LRR_dom_sf"/>
</dbReference>
<dbReference type="Gene3D" id="1.10.8.430">
    <property type="entry name" value="Helical domain of apoptotic protease-activating factors"/>
    <property type="match status" value="1"/>
</dbReference>
<dbReference type="PROSITE" id="PS51450">
    <property type="entry name" value="LRR"/>
    <property type="match status" value="1"/>
</dbReference>
<dbReference type="FunFam" id="1.10.10.10:FF:000322">
    <property type="entry name" value="Probable disease resistance protein At1g63360"/>
    <property type="match status" value="1"/>
</dbReference>
<keyword evidence="3" id="KW-0611">Plant defense</keyword>
<organism evidence="6 7">
    <name type="scientific">Rubus argutus</name>
    <name type="common">Southern blackberry</name>
    <dbReference type="NCBI Taxonomy" id="59490"/>
    <lineage>
        <taxon>Eukaryota</taxon>
        <taxon>Viridiplantae</taxon>
        <taxon>Streptophyta</taxon>
        <taxon>Embryophyta</taxon>
        <taxon>Tracheophyta</taxon>
        <taxon>Spermatophyta</taxon>
        <taxon>Magnoliopsida</taxon>
        <taxon>eudicotyledons</taxon>
        <taxon>Gunneridae</taxon>
        <taxon>Pentapetalae</taxon>
        <taxon>rosids</taxon>
        <taxon>fabids</taxon>
        <taxon>Rosales</taxon>
        <taxon>Rosaceae</taxon>
        <taxon>Rosoideae</taxon>
        <taxon>Rosoideae incertae sedis</taxon>
        <taxon>Rubus</taxon>
    </lineage>
</organism>
<dbReference type="InterPro" id="IPR036388">
    <property type="entry name" value="WH-like_DNA-bd_sf"/>
</dbReference>
<dbReference type="Proteomes" id="UP001457282">
    <property type="component" value="Unassembled WGS sequence"/>
</dbReference>
<keyword evidence="2" id="KW-0677">Repeat</keyword>
<dbReference type="GO" id="GO:0043531">
    <property type="term" value="F:ADP binding"/>
    <property type="evidence" value="ECO:0007669"/>
    <property type="project" value="InterPro"/>
</dbReference>
<dbReference type="PANTHER" id="PTHR36766">
    <property type="entry name" value="PLANT BROAD-SPECTRUM MILDEW RESISTANCE PROTEIN RPW8"/>
    <property type="match status" value="1"/>
</dbReference>
<feature type="domain" description="Disease resistance protein winged helix" evidence="4">
    <location>
        <begin position="114"/>
        <end position="185"/>
    </location>
</feature>
<accession>A0AAW1WYT9</accession>
<reference evidence="6 7" key="1">
    <citation type="journal article" date="2023" name="G3 (Bethesda)">
        <title>A chromosome-length genome assembly and annotation of blackberry (Rubus argutus, cv. 'Hillquist').</title>
        <authorList>
            <person name="Bruna T."/>
            <person name="Aryal R."/>
            <person name="Dudchenko O."/>
            <person name="Sargent D.J."/>
            <person name="Mead D."/>
            <person name="Buti M."/>
            <person name="Cavallini A."/>
            <person name="Hytonen T."/>
            <person name="Andres J."/>
            <person name="Pham M."/>
            <person name="Weisz D."/>
            <person name="Mascagni F."/>
            <person name="Usai G."/>
            <person name="Natali L."/>
            <person name="Bassil N."/>
            <person name="Fernandez G.E."/>
            <person name="Lomsadze A."/>
            <person name="Armour M."/>
            <person name="Olukolu B."/>
            <person name="Poorten T."/>
            <person name="Britton C."/>
            <person name="Davik J."/>
            <person name="Ashrafi H."/>
            <person name="Aiden E.L."/>
            <person name="Borodovsky M."/>
            <person name="Worthington M."/>
        </authorList>
    </citation>
    <scope>NUCLEOTIDE SEQUENCE [LARGE SCALE GENOMIC DNA]</scope>
    <source>
        <strain evidence="6">PI 553951</strain>
    </source>
</reference>
<evidence type="ECO:0000256" key="2">
    <source>
        <dbReference type="ARBA" id="ARBA00022737"/>
    </source>
</evidence>
<dbReference type="SUPFAM" id="SSF52540">
    <property type="entry name" value="P-loop containing nucleoside triphosphate hydrolases"/>
    <property type="match status" value="1"/>
</dbReference>
<dbReference type="EMBL" id="JBEDUW010000005">
    <property type="protein sequence ID" value="KAK9929870.1"/>
    <property type="molecule type" value="Genomic_DNA"/>
</dbReference>
<dbReference type="Pfam" id="PF25019">
    <property type="entry name" value="LRR_R13L1-DRL21"/>
    <property type="match status" value="1"/>
</dbReference>
<dbReference type="Pfam" id="PF00560">
    <property type="entry name" value="LRR_1"/>
    <property type="match status" value="1"/>
</dbReference>
<dbReference type="PANTHER" id="PTHR36766:SF40">
    <property type="entry name" value="DISEASE RESISTANCE PROTEIN RGA3"/>
    <property type="match status" value="1"/>
</dbReference>
<feature type="domain" description="R13L1/DRL21-like LRR repeat region" evidence="5">
    <location>
        <begin position="381"/>
        <end position="504"/>
    </location>
</feature>
<dbReference type="InterPro" id="IPR056789">
    <property type="entry name" value="LRR_R13L1-DRL21"/>
</dbReference>
<gene>
    <name evidence="6" type="ORF">M0R45_026943</name>
</gene>
<sequence length="641" mass="73721">MGATSSMIHLDKLNDEYCLTLFNSIAFSDWEEDESNRFGAIGAQIVKRCKGLPLIVKTLSSLVNDKKTIVEWQDVLDSKIWELEGVEEQVFLPLLLSYYDLAPAVKRCLLYCAIFPKDHNFEKDNLIELWMSQNYLNWKQYQDKRSTGQSCFESLEMRSFFQDFIQDDLGNIIRCKMHDIVHDFVQFLTKKECMITEVVQGANQRMELPGDMVRHLTLVKVPEGPFSFPTSFHSCKNIRTLTTLDSRITTISPGSILQLKCLRTLNLSDNIINELPKEIGELIHLRYLDLSENGDLKELPDAVCDLFNLQTLVLISCGKLEKLPKAMGKLINLKHLYVWFCDQLKYLPKGIGSLKSLQALDWFPVCGHGDDVEDDEVLKLGDLGIMDQLQGRLWIDKLGNAKDASEVEKAQLGNKKHLSRLGLDFDNGNEEQRESDEEMLKALQPHQNLERLTIWDCHCTTWPLDRIKSLHNLRRVGLVDWKFCEVLPPLGKLPSLEVLDIFGMNNVKKVGVEFLGIEEEIETFSAGILFPKLKHLRFLGMMNWEEWEGVIKESSEITIMPRLSLLQIHVCRKLKGLPDFMHKITALRTLEIRMCAILEGDYEKDVGKEWAKISHIPNITIKSGKVMAYVFNLYCKQGNYW</sequence>
<comment type="caution">
    <text evidence="6">The sequence shown here is derived from an EMBL/GenBank/DDBJ whole genome shotgun (WGS) entry which is preliminary data.</text>
</comment>
<evidence type="ECO:0000256" key="1">
    <source>
        <dbReference type="ARBA" id="ARBA00022614"/>
    </source>
</evidence>
<evidence type="ECO:0000259" key="5">
    <source>
        <dbReference type="Pfam" id="PF25019"/>
    </source>
</evidence>
<dbReference type="InterPro" id="IPR001611">
    <property type="entry name" value="Leu-rich_rpt"/>
</dbReference>
<evidence type="ECO:0000313" key="7">
    <source>
        <dbReference type="Proteomes" id="UP001457282"/>
    </source>
</evidence>
<dbReference type="Gene3D" id="1.10.10.10">
    <property type="entry name" value="Winged helix-like DNA-binding domain superfamily/Winged helix DNA-binding domain"/>
    <property type="match status" value="1"/>
</dbReference>
<dbReference type="Pfam" id="PF23559">
    <property type="entry name" value="WHD_DRP"/>
    <property type="match status" value="1"/>
</dbReference>
<dbReference type="GO" id="GO:0006952">
    <property type="term" value="P:defense response"/>
    <property type="evidence" value="ECO:0007669"/>
    <property type="project" value="UniProtKB-KW"/>
</dbReference>
<proteinExistence type="predicted"/>
<dbReference type="InterPro" id="IPR027417">
    <property type="entry name" value="P-loop_NTPase"/>
</dbReference>
<evidence type="ECO:0000313" key="6">
    <source>
        <dbReference type="EMBL" id="KAK9929870.1"/>
    </source>
</evidence>
<dbReference type="AlphaFoldDB" id="A0AAW1WYT9"/>
<dbReference type="InterPro" id="IPR058922">
    <property type="entry name" value="WHD_DRP"/>
</dbReference>
<dbReference type="Gene3D" id="3.80.10.10">
    <property type="entry name" value="Ribonuclease Inhibitor"/>
    <property type="match status" value="2"/>
</dbReference>